<dbReference type="RefSeq" id="WP_084575795.1">
    <property type="nucleotide sequence ID" value="NZ_CP155572.1"/>
</dbReference>
<evidence type="ECO:0000256" key="8">
    <source>
        <dbReference type="ARBA" id="ARBA00023239"/>
    </source>
</evidence>
<keyword evidence="5" id="KW-0210">Decarboxylase</keyword>
<accession>A0A1W2BRU7</accession>
<evidence type="ECO:0000256" key="5">
    <source>
        <dbReference type="ARBA" id="ARBA00022793"/>
    </source>
</evidence>
<evidence type="ECO:0000256" key="3">
    <source>
        <dbReference type="ARBA" id="ARBA00012362"/>
    </source>
</evidence>
<dbReference type="UniPathway" id="UPA00035">
    <property type="reaction ID" value="UER00043"/>
</dbReference>
<dbReference type="InterPro" id="IPR013785">
    <property type="entry name" value="Aldolase_TIM"/>
</dbReference>
<dbReference type="EC" id="4.1.1.48" evidence="3"/>
<dbReference type="PANTHER" id="PTHR22854">
    <property type="entry name" value="TRYPTOPHAN BIOSYNTHESIS PROTEIN"/>
    <property type="match status" value="1"/>
</dbReference>
<dbReference type="Gene3D" id="3.20.20.70">
    <property type="entry name" value="Aldolase class I"/>
    <property type="match status" value="1"/>
</dbReference>
<evidence type="ECO:0000259" key="9">
    <source>
        <dbReference type="Pfam" id="PF00218"/>
    </source>
</evidence>
<keyword evidence="6" id="KW-0822">Tryptophan biosynthesis</keyword>
<comment type="catalytic activity">
    <reaction evidence="1">
        <text>1-(2-carboxyphenylamino)-1-deoxy-D-ribulose 5-phosphate + H(+) = (1S,2R)-1-C-(indol-3-yl)glycerol 3-phosphate + CO2 + H2O</text>
        <dbReference type="Rhea" id="RHEA:23476"/>
        <dbReference type="ChEBI" id="CHEBI:15377"/>
        <dbReference type="ChEBI" id="CHEBI:15378"/>
        <dbReference type="ChEBI" id="CHEBI:16526"/>
        <dbReference type="ChEBI" id="CHEBI:58613"/>
        <dbReference type="ChEBI" id="CHEBI:58866"/>
        <dbReference type="EC" id="4.1.1.48"/>
    </reaction>
</comment>
<proteinExistence type="predicted"/>
<gene>
    <name evidence="10" type="ORF">SAMN04488500_10895</name>
</gene>
<dbReference type="GO" id="GO:0004425">
    <property type="term" value="F:indole-3-glycerol-phosphate synthase activity"/>
    <property type="evidence" value="ECO:0007669"/>
    <property type="project" value="UniProtKB-EC"/>
</dbReference>
<reference evidence="10 11" key="1">
    <citation type="submission" date="2017-04" db="EMBL/GenBank/DDBJ databases">
        <authorList>
            <person name="Afonso C.L."/>
            <person name="Miller P.J."/>
            <person name="Scott M.A."/>
            <person name="Spackman E."/>
            <person name="Goraichik I."/>
            <person name="Dimitrov K.M."/>
            <person name="Suarez D.L."/>
            <person name="Swayne D.E."/>
        </authorList>
    </citation>
    <scope>NUCLEOTIDE SEQUENCE [LARGE SCALE GENOMIC DNA]</scope>
    <source>
        <strain evidence="10 11">DSM 5090</strain>
    </source>
</reference>
<evidence type="ECO:0000313" key="11">
    <source>
        <dbReference type="Proteomes" id="UP000192738"/>
    </source>
</evidence>
<organism evidence="10 11">
    <name type="scientific">Sporomusa malonica</name>
    <dbReference type="NCBI Taxonomy" id="112901"/>
    <lineage>
        <taxon>Bacteria</taxon>
        <taxon>Bacillati</taxon>
        <taxon>Bacillota</taxon>
        <taxon>Negativicutes</taxon>
        <taxon>Selenomonadales</taxon>
        <taxon>Sporomusaceae</taxon>
        <taxon>Sporomusa</taxon>
    </lineage>
</organism>
<dbReference type="Pfam" id="PF00218">
    <property type="entry name" value="IGPS"/>
    <property type="match status" value="1"/>
</dbReference>
<keyword evidence="7" id="KW-0057">Aromatic amino acid biosynthesis</keyword>
<dbReference type="SUPFAM" id="SSF51366">
    <property type="entry name" value="Ribulose-phoshate binding barrel"/>
    <property type="match status" value="1"/>
</dbReference>
<dbReference type="InterPro" id="IPR013798">
    <property type="entry name" value="Indole-3-glycerol_P_synth_dom"/>
</dbReference>
<evidence type="ECO:0000256" key="4">
    <source>
        <dbReference type="ARBA" id="ARBA00022605"/>
    </source>
</evidence>
<feature type="domain" description="Indole-3-glycerol phosphate synthase" evidence="9">
    <location>
        <begin position="2"/>
        <end position="249"/>
    </location>
</feature>
<evidence type="ECO:0000256" key="7">
    <source>
        <dbReference type="ARBA" id="ARBA00023141"/>
    </source>
</evidence>
<dbReference type="Proteomes" id="UP000192738">
    <property type="component" value="Unassembled WGS sequence"/>
</dbReference>
<dbReference type="InterPro" id="IPR045186">
    <property type="entry name" value="Indole-3-glycerol_P_synth"/>
</dbReference>
<keyword evidence="11" id="KW-1185">Reference proteome</keyword>
<sequence>MLNRIVAQTKEAVALMKEAKSIQLIDRKIAAGSFAFSAAIAEREWTLVAECKLASPAKGTLCSDYTVPELATIFADNGATALSVHTNAAFCGNIDDITRVKAVVNLPVLCKEFIVDEYQLYAARAAGADAILLIAAILSNAELDRFFHLAEELGMDCLVEVHTLPELIRVEQRGVKLLGINNRDLQTFTTSIEQTFTLLSHCEPGRLIISESGIKNGEDALKLKNAGVKGILVGEGLVTARDIAAKTCELALRGSKPEGRGQNA</sequence>
<evidence type="ECO:0000256" key="2">
    <source>
        <dbReference type="ARBA" id="ARBA00004696"/>
    </source>
</evidence>
<evidence type="ECO:0000313" key="10">
    <source>
        <dbReference type="EMBL" id="SMC75454.1"/>
    </source>
</evidence>
<evidence type="ECO:0000256" key="1">
    <source>
        <dbReference type="ARBA" id="ARBA00001633"/>
    </source>
</evidence>
<name>A0A1W2BRU7_9FIRM</name>
<dbReference type="CDD" id="cd00331">
    <property type="entry name" value="IGPS"/>
    <property type="match status" value="1"/>
</dbReference>
<dbReference type="PANTHER" id="PTHR22854:SF2">
    <property type="entry name" value="INDOLE-3-GLYCEROL-PHOSPHATE SYNTHASE"/>
    <property type="match status" value="1"/>
</dbReference>
<protein>
    <recommendedName>
        <fullName evidence="3">indole-3-glycerol-phosphate synthase</fullName>
        <ecNumber evidence="3">4.1.1.48</ecNumber>
    </recommendedName>
</protein>
<dbReference type="GO" id="GO:0000162">
    <property type="term" value="P:L-tryptophan biosynthetic process"/>
    <property type="evidence" value="ECO:0007669"/>
    <property type="project" value="UniProtKB-UniPathway"/>
</dbReference>
<comment type="pathway">
    <text evidence="2">Amino-acid biosynthesis; L-tryptophan biosynthesis; L-tryptophan from chorismate: step 4/5.</text>
</comment>
<keyword evidence="8" id="KW-0456">Lyase</keyword>
<dbReference type="AlphaFoldDB" id="A0A1W2BRU7"/>
<dbReference type="OrthoDB" id="9804217at2"/>
<keyword evidence="4" id="KW-0028">Amino-acid biosynthesis</keyword>
<dbReference type="EMBL" id="FWXI01000008">
    <property type="protein sequence ID" value="SMC75454.1"/>
    <property type="molecule type" value="Genomic_DNA"/>
</dbReference>
<dbReference type="STRING" id="112901.SAMN04488500_10895"/>
<evidence type="ECO:0000256" key="6">
    <source>
        <dbReference type="ARBA" id="ARBA00022822"/>
    </source>
</evidence>
<dbReference type="InterPro" id="IPR011060">
    <property type="entry name" value="RibuloseP-bd_barrel"/>
</dbReference>
<dbReference type="GO" id="GO:0004640">
    <property type="term" value="F:phosphoribosylanthranilate isomerase activity"/>
    <property type="evidence" value="ECO:0007669"/>
    <property type="project" value="TreeGrafter"/>
</dbReference>